<feature type="binding site" evidence="4">
    <location>
        <position position="60"/>
    </location>
    <ligand>
        <name>substrate</name>
    </ligand>
</feature>
<dbReference type="GO" id="GO:0030272">
    <property type="term" value="F:5-formyltetrahydrofolate cyclo-ligase activity"/>
    <property type="evidence" value="ECO:0007669"/>
    <property type="project" value="UniProtKB-EC"/>
</dbReference>
<evidence type="ECO:0000313" key="6">
    <source>
        <dbReference type="EMBL" id="EKB31730.1"/>
    </source>
</evidence>
<comment type="caution">
    <text evidence="6">The sequence shown here is derived from an EMBL/GenBank/DDBJ whole genome shotgun (WGS) entry which is preliminary data.</text>
</comment>
<name>K1JJC9_9BURK</name>
<dbReference type="SUPFAM" id="SSF100950">
    <property type="entry name" value="NagB/RpiA/CoA transferase-like"/>
    <property type="match status" value="1"/>
</dbReference>
<dbReference type="Pfam" id="PF01812">
    <property type="entry name" value="5-FTHF_cyc-lig"/>
    <property type="match status" value="1"/>
</dbReference>
<gene>
    <name evidence="6" type="ORF">HMPREF9465_00598</name>
</gene>
<dbReference type="STRING" id="742823.HMPREF9465_00598"/>
<dbReference type="Proteomes" id="UP000005835">
    <property type="component" value="Unassembled WGS sequence"/>
</dbReference>
<protein>
    <recommendedName>
        <fullName evidence="5">5-formyltetrahydrofolate cyclo-ligase</fullName>
        <ecNumber evidence="5">6.3.3.2</ecNumber>
    </recommendedName>
</protein>
<evidence type="ECO:0000256" key="5">
    <source>
        <dbReference type="RuleBase" id="RU361279"/>
    </source>
</evidence>
<comment type="similarity">
    <text evidence="1 5">Belongs to the 5-formyltetrahydrofolate cyclo-ligase family.</text>
</comment>
<dbReference type="InterPro" id="IPR037171">
    <property type="entry name" value="NagB/RpiA_transferase-like"/>
</dbReference>
<keyword evidence="2 4" id="KW-0547">Nucleotide-binding</keyword>
<feature type="binding site" evidence="4">
    <location>
        <begin position="11"/>
        <end position="15"/>
    </location>
    <ligand>
        <name>ATP</name>
        <dbReference type="ChEBI" id="CHEBI:30616"/>
    </ligand>
</feature>
<dbReference type="HOGENOM" id="CLU_066245_0_1_4"/>
<comment type="catalytic activity">
    <reaction evidence="5">
        <text>(6S)-5-formyl-5,6,7,8-tetrahydrofolate + ATP = (6R)-5,10-methenyltetrahydrofolate + ADP + phosphate</text>
        <dbReference type="Rhea" id="RHEA:10488"/>
        <dbReference type="ChEBI" id="CHEBI:30616"/>
        <dbReference type="ChEBI" id="CHEBI:43474"/>
        <dbReference type="ChEBI" id="CHEBI:57455"/>
        <dbReference type="ChEBI" id="CHEBI:57457"/>
        <dbReference type="ChEBI" id="CHEBI:456216"/>
        <dbReference type="EC" id="6.3.3.2"/>
    </reaction>
</comment>
<dbReference type="RefSeq" id="WP_005434047.1">
    <property type="nucleotide sequence ID" value="NZ_JH815514.1"/>
</dbReference>
<dbReference type="eggNOG" id="COG0212">
    <property type="taxonomic scope" value="Bacteria"/>
</dbReference>
<dbReference type="OrthoDB" id="9801938at2"/>
<dbReference type="PANTHER" id="PTHR23407:SF1">
    <property type="entry name" value="5-FORMYLTETRAHYDROFOLATE CYCLO-LIGASE"/>
    <property type="match status" value="1"/>
</dbReference>
<keyword evidence="3 4" id="KW-0067">ATP-binding</keyword>
<evidence type="ECO:0000256" key="1">
    <source>
        <dbReference type="ARBA" id="ARBA00010638"/>
    </source>
</evidence>
<dbReference type="AlphaFoldDB" id="K1JJC9"/>
<dbReference type="PIRSF" id="PIRSF006806">
    <property type="entry name" value="FTHF_cligase"/>
    <property type="match status" value="1"/>
</dbReference>
<dbReference type="EMBL" id="ADMG01000017">
    <property type="protein sequence ID" value="EKB31730.1"/>
    <property type="molecule type" value="Genomic_DNA"/>
</dbReference>
<dbReference type="GO" id="GO:0005524">
    <property type="term" value="F:ATP binding"/>
    <property type="evidence" value="ECO:0007669"/>
    <property type="project" value="UniProtKB-KW"/>
</dbReference>
<accession>K1JJC9</accession>
<proteinExistence type="inferred from homology"/>
<dbReference type="GO" id="GO:0009396">
    <property type="term" value="P:folic acid-containing compound biosynthetic process"/>
    <property type="evidence" value="ECO:0007669"/>
    <property type="project" value="TreeGrafter"/>
</dbReference>
<organism evidence="6 7">
    <name type="scientific">Sutterella wadsworthensis 2_1_59BFAA</name>
    <dbReference type="NCBI Taxonomy" id="742823"/>
    <lineage>
        <taxon>Bacteria</taxon>
        <taxon>Pseudomonadati</taxon>
        <taxon>Pseudomonadota</taxon>
        <taxon>Betaproteobacteria</taxon>
        <taxon>Burkholderiales</taxon>
        <taxon>Sutterellaceae</taxon>
        <taxon>Sutterella</taxon>
    </lineage>
</organism>
<dbReference type="InterPro" id="IPR002698">
    <property type="entry name" value="FTHF_cligase"/>
</dbReference>
<dbReference type="PANTHER" id="PTHR23407">
    <property type="entry name" value="ATPASE INHIBITOR/5-FORMYLTETRAHYDROFOLATE CYCLO-LIGASE"/>
    <property type="match status" value="1"/>
</dbReference>
<keyword evidence="6" id="KW-0436">Ligase</keyword>
<dbReference type="GO" id="GO:0035999">
    <property type="term" value="P:tetrahydrofolate interconversion"/>
    <property type="evidence" value="ECO:0007669"/>
    <property type="project" value="TreeGrafter"/>
</dbReference>
<evidence type="ECO:0000256" key="4">
    <source>
        <dbReference type="PIRSR" id="PIRSR006806-1"/>
    </source>
</evidence>
<dbReference type="NCBIfam" id="TIGR02727">
    <property type="entry name" value="MTHFS_bact"/>
    <property type="match status" value="1"/>
</dbReference>
<evidence type="ECO:0000256" key="3">
    <source>
        <dbReference type="ARBA" id="ARBA00022840"/>
    </source>
</evidence>
<dbReference type="Gene3D" id="3.40.50.10420">
    <property type="entry name" value="NagB/RpiA/CoA transferase-like"/>
    <property type="match status" value="1"/>
</dbReference>
<evidence type="ECO:0000313" key="7">
    <source>
        <dbReference type="Proteomes" id="UP000005835"/>
    </source>
</evidence>
<sequence length="195" mass="21909">MTEETTAMLTKKGLRASLLARRKQLFESLALDNGLAERFLEMLELARPKSVGLFWPIRSEPGLLSVARDWLKRTGGLIYLPETRPDCMIYRLWHEGAELRKDCAGIPYPQGEEASKPPAMVVAPCVGYAESCRRLGYGGGYFDRYLASYGNQRPLAVGVAFDELRVPEEIFESFDEPLDAVVTERRIILKAKAPL</sequence>
<evidence type="ECO:0000256" key="2">
    <source>
        <dbReference type="ARBA" id="ARBA00022741"/>
    </source>
</evidence>
<dbReference type="GO" id="GO:0046872">
    <property type="term" value="F:metal ion binding"/>
    <property type="evidence" value="ECO:0007669"/>
    <property type="project" value="UniProtKB-KW"/>
</dbReference>
<comment type="cofactor">
    <cofactor evidence="5">
        <name>Mg(2+)</name>
        <dbReference type="ChEBI" id="CHEBI:18420"/>
    </cofactor>
</comment>
<keyword evidence="5" id="KW-0460">Magnesium</keyword>
<keyword evidence="7" id="KW-1185">Reference proteome</keyword>
<dbReference type="InterPro" id="IPR024185">
    <property type="entry name" value="FTHF_cligase-like_sf"/>
</dbReference>
<reference evidence="6 7" key="1">
    <citation type="submission" date="2012-05" db="EMBL/GenBank/DDBJ databases">
        <title>The Genome Sequence of Sutterella wadsworthensis 2_1_59BFAA.</title>
        <authorList>
            <consortium name="The Broad Institute Genome Sequencing Platform"/>
            <person name="Earl A."/>
            <person name="Ward D."/>
            <person name="Feldgarden M."/>
            <person name="Gevers D."/>
            <person name="Daigneault M."/>
            <person name="Strauss J."/>
            <person name="Allen-Vercoe E."/>
            <person name="Walker B."/>
            <person name="Young S.K."/>
            <person name="Zeng Q."/>
            <person name="Gargeya S."/>
            <person name="Fitzgerald M."/>
            <person name="Haas B."/>
            <person name="Abouelleil A."/>
            <person name="Alvarado L."/>
            <person name="Arachchi H.M."/>
            <person name="Berlin A.M."/>
            <person name="Chapman S.B."/>
            <person name="Goldberg J."/>
            <person name="Griggs A."/>
            <person name="Gujja S."/>
            <person name="Hansen M."/>
            <person name="Howarth C."/>
            <person name="Imamovic A."/>
            <person name="Larimer J."/>
            <person name="McCowen C."/>
            <person name="Montmayeur A."/>
            <person name="Murphy C."/>
            <person name="Neiman D."/>
            <person name="Pearson M."/>
            <person name="Priest M."/>
            <person name="Roberts A."/>
            <person name="Saif S."/>
            <person name="Shea T."/>
            <person name="Sisk P."/>
            <person name="Sykes S."/>
            <person name="Wortman J."/>
            <person name="Nusbaum C."/>
            <person name="Birren B."/>
        </authorList>
    </citation>
    <scope>NUCLEOTIDE SEQUENCE [LARGE SCALE GENOMIC DNA]</scope>
    <source>
        <strain evidence="6 7">2_1_59BFAA</strain>
    </source>
</reference>
<keyword evidence="5" id="KW-0479">Metal-binding</keyword>
<dbReference type="EC" id="6.3.3.2" evidence="5"/>